<keyword evidence="3" id="KW-0808">Transferase</keyword>
<keyword evidence="6" id="KW-1185">Reference proteome</keyword>
<dbReference type="Gene3D" id="3.40.50.150">
    <property type="entry name" value="Vaccinia Virus protein VP39"/>
    <property type="match status" value="1"/>
</dbReference>
<evidence type="ECO:0000256" key="2">
    <source>
        <dbReference type="ARBA" id="ARBA00022603"/>
    </source>
</evidence>
<dbReference type="VEuPathDB" id="FungiDB:MELLADRAFT_34801"/>
<gene>
    <name evidence="5" type="ORF">MELLADRAFT_34801</name>
</gene>
<dbReference type="Pfam" id="PF08242">
    <property type="entry name" value="Methyltransf_12"/>
    <property type="match status" value="1"/>
</dbReference>
<dbReference type="GO" id="GO:0032259">
    <property type="term" value="P:methylation"/>
    <property type="evidence" value="ECO:0007669"/>
    <property type="project" value="UniProtKB-KW"/>
</dbReference>
<dbReference type="InterPro" id="IPR026113">
    <property type="entry name" value="METTL2/6/8-like"/>
</dbReference>
<dbReference type="eggNOG" id="KOG2361">
    <property type="taxonomic scope" value="Eukaryota"/>
</dbReference>
<dbReference type="InParanoid" id="F4RFS2"/>
<feature type="non-terminal residue" evidence="5">
    <location>
        <position position="1"/>
    </location>
</feature>
<name>F4RFS2_MELLP</name>
<comment type="similarity">
    <text evidence="1">Belongs to the methyltransferase superfamily. METL family.</text>
</comment>
<feature type="domain" description="Methyltransferase type 12" evidence="4">
    <location>
        <begin position="66"/>
        <end position="181"/>
    </location>
</feature>
<keyword evidence="2" id="KW-0489">Methyltransferase</keyword>
<dbReference type="FunCoup" id="F4RFS2">
    <property type="interactions" value="169"/>
</dbReference>
<dbReference type="Proteomes" id="UP000001072">
    <property type="component" value="Unassembled WGS sequence"/>
</dbReference>
<dbReference type="EMBL" id="GL883099">
    <property type="protein sequence ID" value="EGG08882.1"/>
    <property type="molecule type" value="Genomic_DNA"/>
</dbReference>
<dbReference type="SUPFAM" id="SSF53335">
    <property type="entry name" value="S-adenosyl-L-methionine-dependent methyltransferases"/>
    <property type="match status" value="1"/>
</dbReference>
<evidence type="ECO:0000256" key="1">
    <source>
        <dbReference type="ARBA" id="ARBA00009725"/>
    </source>
</evidence>
<dbReference type="AlphaFoldDB" id="F4RFS2"/>
<dbReference type="OrthoDB" id="417697at2759"/>
<dbReference type="PANTHER" id="PTHR22809">
    <property type="entry name" value="METHYLTRANSFERASE-RELATED"/>
    <property type="match status" value="1"/>
</dbReference>
<dbReference type="PANTHER" id="PTHR22809:SF5">
    <property type="entry name" value="TRNA N(3)-METHYLCYTIDINE METHYLTRANSFERASE METTL6"/>
    <property type="match status" value="1"/>
</dbReference>
<dbReference type="GO" id="GO:0008173">
    <property type="term" value="F:RNA methyltransferase activity"/>
    <property type="evidence" value="ECO:0007669"/>
    <property type="project" value="UniProtKB-ARBA"/>
</dbReference>
<dbReference type="PIRSF" id="PIRSF037755">
    <property type="entry name" value="Mettl2_prd"/>
    <property type="match status" value="1"/>
</dbReference>
<organism evidence="6">
    <name type="scientific">Melampsora larici-populina (strain 98AG31 / pathotype 3-4-7)</name>
    <name type="common">Poplar leaf rust fungus</name>
    <dbReference type="NCBI Taxonomy" id="747676"/>
    <lineage>
        <taxon>Eukaryota</taxon>
        <taxon>Fungi</taxon>
        <taxon>Dikarya</taxon>
        <taxon>Basidiomycota</taxon>
        <taxon>Pucciniomycotina</taxon>
        <taxon>Pucciniomycetes</taxon>
        <taxon>Pucciniales</taxon>
        <taxon>Melampsoraceae</taxon>
        <taxon>Melampsora</taxon>
    </lineage>
</organism>
<dbReference type="InterPro" id="IPR013217">
    <property type="entry name" value="Methyltransf_12"/>
</dbReference>
<dbReference type="HOGENOM" id="CLU_029724_2_0_1"/>
<dbReference type="InterPro" id="IPR029063">
    <property type="entry name" value="SAM-dependent_MTases_sf"/>
</dbReference>
<evidence type="ECO:0000313" key="5">
    <source>
        <dbReference type="EMBL" id="EGG08882.1"/>
    </source>
</evidence>
<dbReference type="CDD" id="cd02440">
    <property type="entry name" value="AdoMet_MTases"/>
    <property type="match status" value="1"/>
</dbReference>
<proteinExistence type="inferred from homology"/>
<dbReference type="GeneID" id="18927418"/>
<sequence length="277" mass="31825">FWVDKLKSEAPKNWDLFYKTHANRFFKDRNWTSIEFEEIGKLETDNLEDIQIDVDSTKNIETKVILEVGCGVGNFIWPLLVKSSHTKFYCFDFSARAIEILKSHPSYQSSRIQAFVFDLTSTSPTLYDKLDDPSINFESGTTFSPSIDLISCIFVFSALPPEKHQASAQNLIDVLKPGGTILFRDYAINDAAQLRFHQRPSSGYTSVPSLLSEDQAFYKRADGTLSYFFSIDEVRALFCHSLECLECEVNERQIVNRKQGIQVPRKFIQARFRKRVA</sequence>
<dbReference type="RefSeq" id="XP_007407856.1">
    <property type="nucleotide sequence ID" value="XM_007407794.1"/>
</dbReference>
<evidence type="ECO:0000259" key="4">
    <source>
        <dbReference type="Pfam" id="PF08242"/>
    </source>
</evidence>
<evidence type="ECO:0000256" key="3">
    <source>
        <dbReference type="ARBA" id="ARBA00022679"/>
    </source>
</evidence>
<reference evidence="6" key="1">
    <citation type="journal article" date="2011" name="Proc. Natl. Acad. Sci. U.S.A.">
        <title>Obligate biotrophy features unraveled by the genomic analysis of rust fungi.</title>
        <authorList>
            <person name="Duplessis S."/>
            <person name="Cuomo C.A."/>
            <person name="Lin Y.-C."/>
            <person name="Aerts A."/>
            <person name="Tisserant E."/>
            <person name="Veneault-Fourrey C."/>
            <person name="Joly D.L."/>
            <person name="Hacquard S."/>
            <person name="Amselem J."/>
            <person name="Cantarel B.L."/>
            <person name="Chiu R."/>
            <person name="Coutinho P.M."/>
            <person name="Feau N."/>
            <person name="Field M."/>
            <person name="Frey P."/>
            <person name="Gelhaye E."/>
            <person name="Goldberg J."/>
            <person name="Grabherr M.G."/>
            <person name="Kodira C.D."/>
            <person name="Kohler A."/>
            <person name="Kuees U."/>
            <person name="Lindquist E.A."/>
            <person name="Lucas S.M."/>
            <person name="Mago R."/>
            <person name="Mauceli E."/>
            <person name="Morin E."/>
            <person name="Murat C."/>
            <person name="Pangilinan J.L."/>
            <person name="Park R."/>
            <person name="Pearson M."/>
            <person name="Quesneville H."/>
            <person name="Rouhier N."/>
            <person name="Sakthikumar S."/>
            <person name="Salamov A.A."/>
            <person name="Schmutz J."/>
            <person name="Selles B."/>
            <person name="Shapiro H."/>
            <person name="Tanguay P."/>
            <person name="Tuskan G.A."/>
            <person name="Henrissat B."/>
            <person name="Van de Peer Y."/>
            <person name="Rouze P."/>
            <person name="Ellis J.G."/>
            <person name="Dodds P.N."/>
            <person name="Schein J.E."/>
            <person name="Zhong S."/>
            <person name="Hamelin R.C."/>
            <person name="Grigoriev I.V."/>
            <person name="Szabo L.J."/>
            <person name="Martin F."/>
        </authorList>
    </citation>
    <scope>NUCLEOTIDE SEQUENCE [LARGE SCALE GENOMIC DNA]</scope>
    <source>
        <strain evidence="6">98AG31 / pathotype 3-4-7</strain>
    </source>
</reference>
<dbReference type="STRING" id="747676.F4RFS2"/>
<evidence type="ECO:0000313" key="6">
    <source>
        <dbReference type="Proteomes" id="UP000001072"/>
    </source>
</evidence>
<accession>F4RFS2</accession>
<protein>
    <recommendedName>
        <fullName evidence="4">Methyltransferase type 12 domain-containing protein</fullName>
    </recommendedName>
</protein>
<dbReference type="GO" id="GO:0008757">
    <property type="term" value="F:S-adenosylmethionine-dependent methyltransferase activity"/>
    <property type="evidence" value="ECO:0007669"/>
    <property type="project" value="UniProtKB-ARBA"/>
</dbReference>
<dbReference type="KEGG" id="mlr:MELLADRAFT_34801"/>